<name>A0A0G1T0U5_9BACT</name>
<feature type="transmembrane region" description="Helical" evidence="10">
    <location>
        <begin position="205"/>
        <end position="227"/>
    </location>
</feature>
<evidence type="ECO:0000256" key="4">
    <source>
        <dbReference type="ARBA" id="ARBA00022692"/>
    </source>
</evidence>
<evidence type="ECO:0000256" key="6">
    <source>
        <dbReference type="ARBA" id="ARBA00022989"/>
    </source>
</evidence>
<comment type="caution">
    <text evidence="12">The sequence shown here is derived from an EMBL/GenBank/DDBJ whole genome shotgun (WGS) entry which is preliminary data.</text>
</comment>
<evidence type="ECO:0000256" key="1">
    <source>
        <dbReference type="ARBA" id="ARBA00004651"/>
    </source>
</evidence>
<dbReference type="PANTHER" id="PTHR12428">
    <property type="entry name" value="OXA1"/>
    <property type="match status" value="1"/>
</dbReference>
<dbReference type="InterPro" id="IPR047196">
    <property type="entry name" value="YidC_ALB_C"/>
</dbReference>
<evidence type="ECO:0000256" key="9">
    <source>
        <dbReference type="RuleBase" id="RU003945"/>
    </source>
</evidence>
<organism evidence="12 13">
    <name type="scientific">Candidatus Giovannonibacteria bacterium GW2011_GWB1_47_6b</name>
    <dbReference type="NCBI Taxonomy" id="1618655"/>
    <lineage>
        <taxon>Bacteria</taxon>
        <taxon>Candidatus Giovannoniibacteriota</taxon>
    </lineage>
</organism>
<comment type="subcellular location">
    <subcellularLocation>
        <location evidence="1">Cell membrane</location>
        <topology evidence="1">Multi-pass membrane protein</topology>
    </subcellularLocation>
    <subcellularLocation>
        <location evidence="9">Membrane</location>
        <topology evidence="9">Multi-pass membrane protein</topology>
    </subcellularLocation>
</comment>
<dbReference type="PANTHER" id="PTHR12428:SF65">
    <property type="entry name" value="CYTOCHROME C OXIDASE ASSEMBLY PROTEIN COX18, MITOCHONDRIAL"/>
    <property type="match status" value="1"/>
</dbReference>
<evidence type="ECO:0000259" key="11">
    <source>
        <dbReference type="Pfam" id="PF02096"/>
    </source>
</evidence>
<gene>
    <name evidence="12" type="ORF">UY02_C0054G0007</name>
</gene>
<dbReference type="CDD" id="cd20070">
    <property type="entry name" value="5TM_YidC_Alb3"/>
    <property type="match status" value="1"/>
</dbReference>
<dbReference type="InterPro" id="IPR028055">
    <property type="entry name" value="YidC/Oxa/ALB_C"/>
</dbReference>
<dbReference type="AlphaFoldDB" id="A0A0G1T0U5"/>
<dbReference type="GO" id="GO:0005886">
    <property type="term" value="C:plasma membrane"/>
    <property type="evidence" value="ECO:0007669"/>
    <property type="project" value="UniProtKB-SubCell"/>
</dbReference>
<evidence type="ECO:0000256" key="3">
    <source>
        <dbReference type="ARBA" id="ARBA00022475"/>
    </source>
</evidence>
<feature type="transmembrane region" description="Helical" evidence="10">
    <location>
        <begin position="99"/>
        <end position="122"/>
    </location>
</feature>
<keyword evidence="6 10" id="KW-1133">Transmembrane helix</keyword>
<keyword evidence="2" id="KW-0813">Transport</keyword>
<feature type="domain" description="Membrane insertase YidC/Oxa/ALB C-terminal" evidence="11">
    <location>
        <begin position="34"/>
        <end position="240"/>
    </location>
</feature>
<proteinExistence type="inferred from homology"/>
<protein>
    <recommendedName>
        <fullName evidence="11">Membrane insertase YidC/Oxa/ALB C-terminal domain-containing protein</fullName>
    </recommendedName>
</protein>
<reference evidence="12 13" key="1">
    <citation type="journal article" date="2015" name="Nature">
        <title>rRNA introns, odd ribosomes, and small enigmatic genomes across a large radiation of phyla.</title>
        <authorList>
            <person name="Brown C.T."/>
            <person name="Hug L.A."/>
            <person name="Thomas B.C."/>
            <person name="Sharon I."/>
            <person name="Castelle C.J."/>
            <person name="Singh A."/>
            <person name="Wilkins M.J."/>
            <person name="Williams K.H."/>
            <person name="Banfield J.F."/>
        </authorList>
    </citation>
    <scope>NUCLEOTIDE SEQUENCE [LARGE SCALE GENOMIC DNA]</scope>
</reference>
<dbReference type="InterPro" id="IPR001708">
    <property type="entry name" value="YidC/ALB3/OXA1/COX18"/>
</dbReference>
<sequence length="244" mass="27478">MIDLIVSIYNFFVYQPLLNSLVVLYEFLPWQDLGLAVIIFTVLVRIVLFPLNNQAFRAQKKLQLLQPKLQELQKRLQHNKEKQASETLAFYKTEGISPFAGLLPLLIQIPLLIALYQIFFAFGAKNGLQASHLQLLYSFVHSPGNINPLFFGVVNLSTDWIASAALAVVAGILQFIQTRQVLPQKSSSGEAASPFAKAFQQQATYLFPVITVFVLFRLPAAVGLYWATTAAFSIWQQHRILKKP</sequence>
<dbReference type="EMBL" id="LCOK01000054">
    <property type="protein sequence ID" value="KKU75352.1"/>
    <property type="molecule type" value="Genomic_DNA"/>
</dbReference>
<evidence type="ECO:0000256" key="8">
    <source>
        <dbReference type="ARBA" id="ARBA00023186"/>
    </source>
</evidence>
<keyword evidence="5" id="KW-0653">Protein transport</keyword>
<keyword evidence="3" id="KW-1003">Cell membrane</keyword>
<evidence type="ECO:0000256" key="7">
    <source>
        <dbReference type="ARBA" id="ARBA00023136"/>
    </source>
</evidence>
<dbReference type="NCBIfam" id="TIGR03592">
    <property type="entry name" value="yidC_oxa1_cterm"/>
    <property type="match status" value="1"/>
</dbReference>
<dbReference type="GO" id="GO:0032977">
    <property type="term" value="F:membrane insertase activity"/>
    <property type="evidence" value="ECO:0007669"/>
    <property type="project" value="InterPro"/>
</dbReference>
<feature type="transmembrane region" description="Helical" evidence="10">
    <location>
        <begin position="33"/>
        <end position="51"/>
    </location>
</feature>
<keyword evidence="8" id="KW-0143">Chaperone</keyword>
<dbReference type="GO" id="GO:0051205">
    <property type="term" value="P:protein insertion into membrane"/>
    <property type="evidence" value="ECO:0007669"/>
    <property type="project" value="TreeGrafter"/>
</dbReference>
<dbReference type="GO" id="GO:0015031">
    <property type="term" value="P:protein transport"/>
    <property type="evidence" value="ECO:0007669"/>
    <property type="project" value="UniProtKB-KW"/>
</dbReference>
<comment type="similarity">
    <text evidence="9">Belongs to the OXA1/ALB3/YidC family.</text>
</comment>
<feature type="transmembrane region" description="Helical" evidence="10">
    <location>
        <begin position="7"/>
        <end position="27"/>
    </location>
</feature>
<keyword evidence="7 10" id="KW-0472">Membrane</keyword>
<feature type="transmembrane region" description="Helical" evidence="10">
    <location>
        <begin position="160"/>
        <end position="176"/>
    </location>
</feature>
<evidence type="ECO:0000256" key="10">
    <source>
        <dbReference type="SAM" id="Phobius"/>
    </source>
</evidence>
<accession>A0A0G1T0U5</accession>
<keyword evidence="4 9" id="KW-0812">Transmembrane</keyword>
<dbReference type="Proteomes" id="UP000034682">
    <property type="component" value="Unassembled WGS sequence"/>
</dbReference>
<evidence type="ECO:0000256" key="2">
    <source>
        <dbReference type="ARBA" id="ARBA00022448"/>
    </source>
</evidence>
<dbReference type="Pfam" id="PF02096">
    <property type="entry name" value="60KD_IMP"/>
    <property type="match status" value="1"/>
</dbReference>
<dbReference type="PRINTS" id="PR00701">
    <property type="entry name" value="60KDINNERMP"/>
</dbReference>
<evidence type="ECO:0000313" key="13">
    <source>
        <dbReference type="Proteomes" id="UP000034682"/>
    </source>
</evidence>
<evidence type="ECO:0000256" key="5">
    <source>
        <dbReference type="ARBA" id="ARBA00022927"/>
    </source>
</evidence>
<evidence type="ECO:0000313" key="12">
    <source>
        <dbReference type="EMBL" id="KKU75352.1"/>
    </source>
</evidence>